<proteinExistence type="inferred from homology"/>
<dbReference type="Gene3D" id="2.160.10.10">
    <property type="entry name" value="Hexapeptide repeat proteins"/>
    <property type="match status" value="1"/>
</dbReference>
<evidence type="ECO:0000313" key="8">
    <source>
        <dbReference type="Proteomes" id="UP000285310"/>
    </source>
</evidence>
<evidence type="ECO:0000256" key="5">
    <source>
        <dbReference type="ARBA" id="ARBA00023315"/>
    </source>
</evidence>
<gene>
    <name evidence="7" type="ORF">SAJA_12580</name>
</gene>
<comment type="caution">
    <text evidence="7">The sequence shown here is derived from an EMBL/GenBank/DDBJ whole genome shotgun (WGS) entry which is preliminary data.</text>
</comment>
<dbReference type="EMBL" id="AYKG01000045">
    <property type="protein sequence ID" value="ROO25616.1"/>
    <property type="molecule type" value="Genomic_DNA"/>
</dbReference>
<evidence type="ECO:0000256" key="6">
    <source>
        <dbReference type="ARBA" id="ARBA00049486"/>
    </source>
</evidence>
<dbReference type="Gene3D" id="1.10.3130.10">
    <property type="entry name" value="serine acetyltransferase, domain 1"/>
    <property type="match status" value="1"/>
</dbReference>
<protein>
    <recommendedName>
        <fullName evidence="2">serine O-acetyltransferase</fullName>
        <ecNumber evidence="2">2.3.1.30</ecNumber>
    </recommendedName>
</protein>
<dbReference type="GO" id="GO:0008652">
    <property type="term" value="P:amino acid biosynthetic process"/>
    <property type="evidence" value="ECO:0007669"/>
    <property type="project" value="UniProtKB-KW"/>
</dbReference>
<comment type="similarity">
    <text evidence="1">Belongs to the transferase hexapeptide repeat family.</text>
</comment>
<dbReference type="InterPro" id="IPR001451">
    <property type="entry name" value="Hexapep"/>
</dbReference>
<dbReference type="Pfam" id="PF00132">
    <property type="entry name" value="Hexapep"/>
    <property type="match status" value="1"/>
</dbReference>
<evidence type="ECO:0000313" key="7">
    <source>
        <dbReference type="EMBL" id="ROO25616.1"/>
    </source>
</evidence>
<accession>A0A423PJ45</accession>
<reference evidence="7 8" key="1">
    <citation type="submission" date="2013-10" db="EMBL/GenBank/DDBJ databases">
        <title>Salinisphaera japonica YTM-1 Genome Sequencing.</title>
        <authorList>
            <person name="Lai Q."/>
            <person name="Li C."/>
            <person name="Shao Z."/>
        </authorList>
    </citation>
    <scope>NUCLEOTIDE SEQUENCE [LARGE SCALE GENOMIC DNA]</scope>
    <source>
        <strain evidence="7 8">YTM-1</strain>
    </source>
</reference>
<evidence type="ECO:0000256" key="3">
    <source>
        <dbReference type="ARBA" id="ARBA00022605"/>
    </source>
</evidence>
<sequence length="226" mass="24167">MTVSSLLESAVQDAVLESLPRDIGHILAEQIRSSSVLDEVAADAQAYADRDPACGHDARNIVVAITSFQAVLHYRVAHWVLGLPETHPEIASARDALLFALMITSRGKLLSHSDIHPKAVIGSSFVIDHGIGNVIGETCQIGDNVYCNGGVIFGSSRIFGNQTNKRHPTIGDNVQFGGMVGVYGNITIGSDSFIGARCTVTRDVSPSSKVVLISEQQVTRPYELEA</sequence>
<dbReference type="InterPro" id="IPR011004">
    <property type="entry name" value="Trimer_LpxA-like_sf"/>
</dbReference>
<name>A0A423PJ45_9GAMM</name>
<dbReference type="GO" id="GO:0009001">
    <property type="term" value="F:serine O-acetyltransferase activity"/>
    <property type="evidence" value="ECO:0007669"/>
    <property type="project" value="UniProtKB-EC"/>
</dbReference>
<keyword evidence="3" id="KW-0028">Amino-acid biosynthesis</keyword>
<dbReference type="Proteomes" id="UP000285310">
    <property type="component" value="Unassembled WGS sequence"/>
</dbReference>
<keyword evidence="4 7" id="KW-0808">Transferase</keyword>
<dbReference type="SUPFAM" id="SSF51161">
    <property type="entry name" value="Trimeric LpxA-like enzymes"/>
    <property type="match status" value="1"/>
</dbReference>
<keyword evidence="8" id="KW-1185">Reference proteome</keyword>
<dbReference type="EC" id="2.3.1.30" evidence="2"/>
<evidence type="ECO:0000256" key="4">
    <source>
        <dbReference type="ARBA" id="ARBA00022679"/>
    </source>
</evidence>
<evidence type="ECO:0000256" key="1">
    <source>
        <dbReference type="ARBA" id="ARBA00007274"/>
    </source>
</evidence>
<dbReference type="AlphaFoldDB" id="A0A423PJ45"/>
<dbReference type="PANTHER" id="PTHR42811">
    <property type="entry name" value="SERINE ACETYLTRANSFERASE"/>
    <property type="match status" value="1"/>
</dbReference>
<dbReference type="CDD" id="cd03354">
    <property type="entry name" value="LbH_SAT"/>
    <property type="match status" value="1"/>
</dbReference>
<dbReference type="InParanoid" id="A0A423PJ45"/>
<comment type="catalytic activity">
    <reaction evidence="6">
        <text>L-serine + acetyl-CoA = O-acetyl-L-serine + CoA</text>
        <dbReference type="Rhea" id="RHEA:24560"/>
        <dbReference type="ChEBI" id="CHEBI:33384"/>
        <dbReference type="ChEBI" id="CHEBI:57287"/>
        <dbReference type="ChEBI" id="CHEBI:57288"/>
        <dbReference type="ChEBI" id="CHEBI:58340"/>
        <dbReference type="EC" id="2.3.1.30"/>
    </reaction>
</comment>
<dbReference type="InterPro" id="IPR045304">
    <property type="entry name" value="LbH_SAT"/>
</dbReference>
<dbReference type="RefSeq" id="WP_123658982.1">
    <property type="nucleotide sequence ID" value="NZ_AYKG01000045.1"/>
</dbReference>
<dbReference type="OrthoDB" id="9801456at2"/>
<organism evidence="7 8">
    <name type="scientific">Salinisphaera japonica YTM-1</name>
    <dbReference type="NCBI Taxonomy" id="1209778"/>
    <lineage>
        <taxon>Bacteria</taxon>
        <taxon>Pseudomonadati</taxon>
        <taxon>Pseudomonadota</taxon>
        <taxon>Gammaproteobacteria</taxon>
        <taxon>Salinisphaerales</taxon>
        <taxon>Salinisphaeraceae</taxon>
        <taxon>Salinisphaera</taxon>
    </lineage>
</organism>
<keyword evidence="5" id="KW-0012">Acyltransferase</keyword>
<dbReference type="InterPro" id="IPR042122">
    <property type="entry name" value="Ser_AcTrfase_N_sf"/>
</dbReference>
<evidence type="ECO:0000256" key="2">
    <source>
        <dbReference type="ARBA" id="ARBA00013266"/>
    </source>
</evidence>